<gene>
    <name evidence="2" type="ORF">PPTG_03577</name>
</gene>
<evidence type="ECO:0000313" key="2">
    <source>
        <dbReference type="EMBL" id="ETN20603.1"/>
    </source>
</evidence>
<accession>W2R5D9</accession>
<reference evidence="3" key="1">
    <citation type="submission" date="2011-12" db="EMBL/GenBank/DDBJ databases">
        <authorList>
            <consortium name="The Broad Institute Genome Sequencing Platform"/>
            <person name="Russ C."/>
            <person name="Tyler B."/>
            <person name="Panabieres F."/>
            <person name="Shan W."/>
            <person name="Tripathy S."/>
            <person name="Grunwald N."/>
            <person name="Machado M."/>
            <person name="Young S.K."/>
            <person name="Zeng Q."/>
            <person name="Gargeya S."/>
            <person name="Fitzgerald M."/>
            <person name="Haas B."/>
            <person name="Abouelleil A."/>
            <person name="Alvarado L."/>
            <person name="Arachchi H.M."/>
            <person name="Berlin A."/>
            <person name="Chapman S.B."/>
            <person name="Gearin G."/>
            <person name="Goldberg J."/>
            <person name="Griggs A."/>
            <person name="Gujja S."/>
            <person name="Hansen M."/>
            <person name="Heiman D."/>
            <person name="Howarth C."/>
            <person name="Larimer J."/>
            <person name="Lui A."/>
            <person name="MacDonald P.J.P."/>
            <person name="McCowen C."/>
            <person name="Montmayeur A."/>
            <person name="Murphy C."/>
            <person name="Neiman D."/>
            <person name="Pearson M."/>
            <person name="Priest M."/>
            <person name="Roberts A."/>
            <person name="Saif S."/>
            <person name="Shea T."/>
            <person name="Sisk P."/>
            <person name="Stolte C."/>
            <person name="Sykes S."/>
            <person name="Wortman J."/>
            <person name="Nusbaum C."/>
            <person name="Birren B."/>
        </authorList>
    </citation>
    <scope>NUCLEOTIDE SEQUENCE [LARGE SCALE GENOMIC DNA]</scope>
    <source>
        <strain evidence="3">INRA-310</strain>
    </source>
</reference>
<dbReference type="OrthoDB" id="89853at2759"/>
<reference evidence="2 3" key="2">
    <citation type="submission" date="2013-11" db="EMBL/GenBank/DDBJ databases">
        <title>The Genome Sequence of Phytophthora parasitica INRA-310.</title>
        <authorList>
            <consortium name="The Broad Institute Genomics Platform"/>
            <person name="Russ C."/>
            <person name="Tyler B."/>
            <person name="Panabieres F."/>
            <person name="Shan W."/>
            <person name="Tripathy S."/>
            <person name="Grunwald N."/>
            <person name="Machado M."/>
            <person name="Johnson C.S."/>
            <person name="Arredondo F."/>
            <person name="Hong C."/>
            <person name="Coffey M."/>
            <person name="Young S.K."/>
            <person name="Zeng Q."/>
            <person name="Gargeya S."/>
            <person name="Fitzgerald M."/>
            <person name="Abouelleil A."/>
            <person name="Alvarado L."/>
            <person name="Chapman S.B."/>
            <person name="Gainer-Dewar J."/>
            <person name="Goldberg J."/>
            <person name="Griggs A."/>
            <person name="Gujja S."/>
            <person name="Hansen M."/>
            <person name="Howarth C."/>
            <person name="Imamovic A."/>
            <person name="Ireland A."/>
            <person name="Larimer J."/>
            <person name="McCowan C."/>
            <person name="Murphy C."/>
            <person name="Pearson M."/>
            <person name="Poon T.W."/>
            <person name="Priest M."/>
            <person name="Roberts A."/>
            <person name="Saif S."/>
            <person name="Shea T."/>
            <person name="Sykes S."/>
            <person name="Wortman J."/>
            <person name="Nusbaum C."/>
            <person name="Birren B."/>
        </authorList>
    </citation>
    <scope>NUCLEOTIDE SEQUENCE [LARGE SCALE GENOMIC DNA]</scope>
    <source>
        <strain evidence="2 3">INRA-310</strain>
    </source>
</reference>
<dbReference type="Proteomes" id="UP000018817">
    <property type="component" value="Unassembled WGS sequence"/>
</dbReference>
<sequence>MAKCLDHFKRANDCWRLVRIVIVDKDMREVEVIRQKRPEVRVLLCHFHVIKWLHETIRKSSK</sequence>
<protein>
    <recommendedName>
        <fullName evidence="1">ZSWIM1/3 RNaseH-like domain-containing protein</fullName>
    </recommendedName>
</protein>
<proteinExistence type="predicted"/>
<dbReference type="RefSeq" id="XP_008894501.1">
    <property type="nucleotide sequence ID" value="XM_008896253.1"/>
</dbReference>
<dbReference type="VEuPathDB" id="FungiDB:PPTG_03577"/>
<evidence type="ECO:0000259" key="1">
    <source>
        <dbReference type="Pfam" id="PF21056"/>
    </source>
</evidence>
<dbReference type="Pfam" id="PF21056">
    <property type="entry name" value="ZSWIM1-3_RNaseH-like"/>
    <property type="match status" value="1"/>
</dbReference>
<dbReference type="PANTHER" id="PTHR31569">
    <property type="entry name" value="SWIM-TYPE DOMAIN-CONTAINING PROTEIN"/>
    <property type="match status" value="1"/>
</dbReference>
<feature type="domain" description="ZSWIM1/3 RNaseH-like" evidence="1">
    <location>
        <begin position="1"/>
        <end position="43"/>
    </location>
</feature>
<evidence type="ECO:0000313" key="3">
    <source>
        <dbReference type="Proteomes" id="UP000018817"/>
    </source>
</evidence>
<dbReference type="GeneID" id="20173736"/>
<dbReference type="InterPro" id="IPR048324">
    <property type="entry name" value="ZSWIM1-3_RNaseH-like"/>
</dbReference>
<organism evidence="2 3">
    <name type="scientific">Phytophthora nicotianae (strain INRA-310)</name>
    <name type="common">Phytophthora parasitica</name>
    <dbReference type="NCBI Taxonomy" id="761204"/>
    <lineage>
        <taxon>Eukaryota</taxon>
        <taxon>Sar</taxon>
        <taxon>Stramenopiles</taxon>
        <taxon>Oomycota</taxon>
        <taxon>Peronosporomycetes</taxon>
        <taxon>Peronosporales</taxon>
        <taxon>Peronosporaceae</taxon>
        <taxon>Phytophthora</taxon>
    </lineage>
</organism>
<dbReference type="PANTHER" id="PTHR31569:SF4">
    <property type="entry name" value="SWIM-TYPE DOMAIN-CONTAINING PROTEIN"/>
    <property type="match status" value="1"/>
</dbReference>
<dbReference type="InterPro" id="IPR052579">
    <property type="entry name" value="Zinc_finger_SWIM"/>
</dbReference>
<dbReference type="AlphaFoldDB" id="W2R5D9"/>
<name>W2R5D9_PHYN3</name>
<dbReference type="OMA" id="KRANDCW"/>
<dbReference type="EMBL" id="KI669564">
    <property type="protein sequence ID" value="ETN20603.1"/>
    <property type="molecule type" value="Genomic_DNA"/>
</dbReference>